<dbReference type="InterPro" id="IPR051199">
    <property type="entry name" value="LPS_LOS_Heptosyltrfase"/>
</dbReference>
<keyword evidence="2 3" id="KW-0808">Transferase</keyword>
<gene>
    <name evidence="3" type="ORF">J2T07_000785</name>
</gene>
<dbReference type="CDD" id="cd03789">
    <property type="entry name" value="GT9_LPS_heptosyltransferase"/>
    <property type="match status" value="1"/>
</dbReference>
<keyword evidence="1 3" id="KW-0328">Glycosyltransferase</keyword>
<evidence type="ECO:0000256" key="1">
    <source>
        <dbReference type="ARBA" id="ARBA00022676"/>
    </source>
</evidence>
<dbReference type="Gene3D" id="3.40.50.2000">
    <property type="entry name" value="Glycogen Phosphorylase B"/>
    <property type="match status" value="2"/>
</dbReference>
<dbReference type="Proteomes" id="UP001237737">
    <property type="component" value="Unassembled WGS sequence"/>
</dbReference>
<comment type="caution">
    <text evidence="3">The sequence shown here is derived from an EMBL/GenBank/DDBJ whole genome shotgun (WGS) entry which is preliminary data.</text>
</comment>
<dbReference type="EC" id="2.4.-.-" evidence="3"/>
<proteinExistence type="predicted"/>
<sequence length="359" mass="39186">MSSLPSRPLPPGDSSLCILRTSAIGDVTHVVPLVRTLQAQAPATRLTWIVGKLERRLVGDLPGVEFVTFDKGKGREGVREVRQALAGRRFDALLHMQVALRSNLLSLAVKADRRIGYDRARSKDLHGLFVNERIEARTGEHVLDAMASFIEPLGLKQTEVRWDIPVPDDAHAWAAEQLPGEAPTLLVSPMSSHTVRNWRVERYAALIDHAMARGMRVALVGGPSDAERGLADAILGAVRQAPLDLTGKDTLKRFMALLARSAMILTPDSGPMHMANAAGVKVLGLHAASNPHRSGPYSDRRWCVDKYDAASRKFLGKPASEIPWGTKIEKAGVMDLVQVDEMVDRFEACAAHLHLPLVG</sequence>
<dbReference type="InterPro" id="IPR002201">
    <property type="entry name" value="Glyco_trans_9"/>
</dbReference>
<evidence type="ECO:0000313" key="4">
    <source>
        <dbReference type="Proteomes" id="UP001237737"/>
    </source>
</evidence>
<dbReference type="PANTHER" id="PTHR30160:SF21">
    <property type="entry name" value="LIPOPOLYSACCHARIDE CORE HEPTOSYLTRANSFERASE OPSX"/>
    <property type="match status" value="1"/>
</dbReference>
<dbReference type="Pfam" id="PF01075">
    <property type="entry name" value="Glyco_transf_9"/>
    <property type="match status" value="1"/>
</dbReference>
<keyword evidence="4" id="KW-1185">Reference proteome</keyword>
<reference evidence="3 4" key="1">
    <citation type="submission" date="2023-07" db="EMBL/GenBank/DDBJ databases">
        <title>Sorghum-associated microbial communities from plants grown in Nebraska, USA.</title>
        <authorList>
            <person name="Schachtman D."/>
        </authorList>
    </citation>
    <scope>NUCLEOTIDE SEQUENCE [LARGE SCALE GENOMIC DNA]</scope>
    <source>
        <strain evidence="3 4">CC60</strain>
    </source>
</reference>
<protein>
    <submittedName>
        <fullName evidence="3">Heptosyltransferase I</fullName>
        <ecNumber evidence="3">2.4.-.-</ecNumber>
    </submittedName>
</protein>
<organism evidence="3 4">
    <name type="scientific">Luteibacter jiangsuensis</name>
    <dbReference type="NCBI Taxonomy" id="637577"/>
    <lineage>
        <taxon>Bacteria</taxon>
        <taxon>Pseudomonadati</taxon>
        <taxon>Pseudomonadota</taxon>
        <taxon>Gammaproteobacteria</taxon>
        <taxon>Lysobacterales</taxon>
        <taxon>Rhodanobacteraceae</taxon>
        <taxon>Luteibacter</taxon>
    </lineage>
</organism>
<dbReference type="RefSeq" id="WP_306847422.1">
    <property type="nucleotide sequence ID" value="NZ_JAUSSK010000001.1"/>
</dbReference>
<dbReference type="PANTHER" id="PTHR30160">
    <property type="entry name" value="TETRAACYLDISACCHARIDE 4'-KINASE-RELATED"/>
    <property type="match status" value="1"/>
</dbReference>
<name>A0ABT9SUG9_9GAMM</name>
<evidence type="ECO:0000256" key="2">
    <source>
        <dbReference type="ARBA" id="ARBA00022679"/>
    </source>
</evidence>
<dbReference type="EMBL" id="JAUSSK010000001">
    <property type="protein sequence ID" value="MDQ0008626.1"/>
    <property type="molecule type" value="Genomic_DNA"/>
</dbReference>
<dbReference type="GO" id="GO:0016757">
    <property type="term" value="F:glycosyltransferase activity"/>
    <property type="evidence" value="ECO:0007669"/>
    <property type="project" value="UniProtKB-KW"/>
</dbReference>
<accession>A0ABT9SUG9</accession>
<evidence type="ECO:0000313" key="3">
    <source>
        <dbReference type="EMBL" id="MDQ0008626.1"/>
    </source>
</evidence>
<dbReference type="SUPFAM" id="SSF53756">
    <property type="entry name" value="UDP-Glycosyltransferase/glycogen phosphorylase"/>
    <property type="match status" value="1"/>
</dbReference>